<gene>
    <name evidence="2" type="ORF">ACFO3O_12285</name>
</gene>
<proteinExistence type="predicted"/>
<name>A0ABV9HXW8_9FLAO</name>
<organism evidence="2 3">
    <name type="scientific">Dokdonia ponticola</name>
    <dbReference type="NCBI Taxonomy" id="2041041"/>
    <lineage>
        <taxon>Bacteria</taxon>
        <taxon>Pseudomonadati</taxon>
        <taxon>Bacteroidota</taxon>
        <taxon>Flavobacteriia</taxon>
        <taxon>Flavobacteriales</taxon>
        <taxon>Flavobacteriaceae</taxon>
        <taxon>Dokdonia</taxon>
    </lineage>
</organism>
<evidence type="ECO:0000313" key="3">
    <source>
        <dbReference type="Proteomes" id="UP001596043"/>
    </source>
</evidence>
<keyword evidence="1" id="KW-0732">Signal</keyword>
<dbReference type="RefSeq" id="WP_379979201.1">
    <property type="nucleotide sequence ID" value="NZ_JBHSFV010000007.1"/>
</dbReference>
<comment type="caution">
    <text evidence="2">The sequence shown here is derived from an EMBL/GenBank/DDBJ whole genome shotgun (WGS) entry which is preliminary data.</text>
</comment>
<feature type="signal peptide" evidence="1">
    <location>
        <begin position="1"/>
        <end position="19"/>
    </location>
</feature>
<dbReference type="Proteomes" id="UP001596043">
    <property type="component" value="Unassembled WGS sequence"/>
</dbReference>
<evidence type="ECO:0000256" key="1">
    <source>
        <dbReference type="SAM" id="SignalP"/>
    </source>
</evidence>
<protein>
    <submittedName>
        <fullName evidence="2">Uncharacterized protein</fullName>
    </submittedName>
</protein>
<sequence length="86" mass="9685">MKRRLFNFIFFLVAVICFAQPFKVDGVNDTVIATLPNEVAITGGTSSTLECFREMIHNNANNAFNMSKYESDTPIINYKTITTNTI</sequence>
<feature type="chain" id="PRO_5045731332" evidence="1">
    <location>
        <begin position="20"/>
        <end position="86"/>
    </location>
</feature>
<dbReference type="EMBL" id="JBHSFV010000007">
    <property type="protein sequence ID" value="MFC4634693.1"/>
    <property type="molecule type" value="Genomic_DNA"/>
</dbReference>
<keyword evidence="3" id="KW-1185">Reference proteome</keyword>
<reference evidence="3" key="1">
    <citation type="journal article" date="2019" name="Int. J. Syst. Evol. Microbiol.">
        <title>The Global Catalogue of Microorganisms (GCM) 10K type strain sequencing project: providing services to taxonomists for standard genome sequencing and annotation.</title>
        <authorList>
            <consortium name="The Broad Institute Genomics Platform"/>
            <consortium name="The Broad Institute Genome Sequencing Center for Infectious Disease"/>
            <person name="Wu L."/>
            <person name="Ma J."/>
        </authorList>
    </citation>
    <scope>NUCLEOTIDE SEQUENCE [LARGE SCALE GENOMIC DNA]</scope>
    <source>
        <strain evidence="3">YJ-61-S</strain>
    </source>
</reference>
<evidence type="ECO:0000313" key="2">
    <source>
        <dbReference type="EMBL" id="MFC4634693.1"/>
    </source>
</evidence>
<accession>A0ABV9HXW8</accession>